<comment type="caution">
    <text evidence="1">The sequence shown here is derived from an EMBL/GenBank/DDBJ whole genome shotgun (WGS) entry which is preliminary data.</text>
</comment>
<organism evidence="1 2">
    <name type="scientific">Candidatus Schekmanbacteria bacterium RBG_16_38_10</name>
    <dbReference type="NCBI Taxonomy" id="1817879"/>
    <lineage>
        <taxon>Bacteria</taxon>
        <taxon>Candidatus Schekmaniibacteriota</taxon>
    </lineage>
</organism>
<dbReference type="EMBL" id="MGDE01000187">
    <property type="protein sequence ID" value="OGL44379.1"/>
    <property type="molecule type" value="Genomic_DNA"/>
</dbReference>
<evidence type="ECO:0000313" key="2">
    <source>
        <dbReference type="Proteomes" id="UP000178797"/>
    </source>
</evidence>
<dbReference type="Proteomes" id="UP000178797">
    <property type="component" value="Unassembled WGS sequence"/>
</dbReference>
<gene>
    <name evidence="1" type="ORF">A2W05_10225</name>
</gene>
<reference evidence="1 2" key="1">
    <citation type="journal article" date="2016" name="Nat. Commun.">
        <title>Thousands of microbial genomes shed light on interconnected biogeochemical processes in an aquifer system.</title>
        <authorList>
            <person name="Anantharaman K."/>
            <person name="Brown C.T."/>
            <person name="Hug L.A."/>
            <person name="Sharon I."/>
            <person name="Castelle C.J."/>
            <person name="Probst A.J."/>
            <person name="Thomas B.C."/>
            <person name="Singh A."/>
            <person name="Wilkins M.J."/>
            <person name="Karaoz U."/>
            <person name="Brodie E.L."/>
            <person name="Williams K.H."/>
            <person name="Hubbard S.S."/>
            <person name="Banfield J.F."/>
        </authorList>
    </citation>
    <scope>NUCLEOTIDE SEQUENCE [LARGE SCALE GENOMIC DNA]</scope>
</reference>
<protein>
    <submittedName>
        <fullName evidence="1">Uncharacterized protein</fullName>
    </submittedName>
</protein>
<proteinExistence type="predicted"/>
<sequence length="192" mass="23182">MPDFKKEWLEKANMDYFSQFMTLWLGFNSWYRSHYSEVDKRDRAFIDKLKADFSGRNQLYTRYCNLIAGGQIKENLKFKSDLESLYYSLNRGTIKYPTGYYDYKITFGTALYDYSQRKSATGYINLIKRPRQPDKIKLDEIYIINNNQKFCACLFEIIYQIRCYLFHGDLAPNEENHEVIKYCYFILWDLMN</sequence>
<evidence type="ECO:0000313" key="1">
    <source>
        <dbReference type="EMBL" id="OGL44379.1"/>
    </source>
</evidence>
<accession>A0A1F7RS44</accession>
<name>A0A1F7RS44_9BACT</name>
<dbReference type="AlphaFoldDB" id="A0A1F7RS44"/>